<keyword evidence="3" id="KW-1185">Reference proteome</keyword>
<dbReference type="PROSITE" id="PS50846">
    <property type="entry name" value="HMA_2"/>
    <property type="match status" value="1"/>
</dbReference>
<evidence type="ECO:0000313" key="2">
    <source>
        <dbReference type="EMBL" id="SAK97344.1"/>
    </source>
</evidence>
<dbReference type="CDD" id="cd00371">
    <property type="entry name" value="HMA"/>
    <property type="match status" value="1"/>
</dbReference>
<reference evidence="2" key="1">
    <citation type="submission" date="2016-01" db="EMBL/GenBank/DDBJ databases">
        <authorList>
            <person name="Peeters C."/>
        </authorList>
    </citation>
    <scope>NUCLEOTIDE SEQUENCE [LARGE SCALE GENOMIC DNA]</scope>
    <source>
        <strain evidence="2">LMG 29323</strain>
    </source>
</reference>
<evidence type="ECO:0000313" key="3">
    <source>
        <dbReference type="Proteomes" id="UP000054911"/>
    </source>
</evidence>
<dbReference type="RefSeq" id="WP_061179563.1">
    <property type="nucleotide sequence ID" value="NZ_FCOE02000046.1"/>
</dbReference>
<dbReference type="SUPFAM" id="SSF55008">
    <property type="entry name" value="HMA, heavy metal-associated domain"/>
    <property type="match status" value="1"/>
</dbReference>
<dbReference type="Pfam" id="PF00403">
    <property type="entry name" value="HMA"/>
    <property type="match status" value="1"/>
</dbReference>
<sequence length="85" mass="8766">MCEAHRQQSSATSAASVPIAGVTFQVSDMTCGHCAGVISRAIEETLPGAKFSIDIDKGVVTVDGDEALAIEAIRAAGYSPERVLS</sequence>
<dbReference type="Gene3D" id="3.30.70.100">
    <property type="match status" value="1"/>
</dbReference>
<organism evidence="2 3">
    <name type="scientific">Caballeronia pedi</name>
    <dbReference type="NCBI Taxonomy" id="1777141"/>
    <lineage>
        <taxon>Bacteria</taxon>
        <taxon>Pseudomonadati</taxon>
        <taxon>Pseudomonadota</taxon>
        <taxon>Betaproteobacteria</taxon>
        <taxon>Burkholderiales</taxon>
        <taxon>Burkholderiaceae</taxon>
        <taxon>Caballeronia</taxon>
    </lineage>
</organism>
<dbReference type="AlphaFoldDB" id="A0A158DRX2"/>
<dbReference type="GO" id="GO:0046872">
    <property type="term" value="F:metal ion binding"/>
    <property type="evidence" value="ECO:0007669"/>
    <property type="project" value="InterPro"/>
</dbReference>
<protein>
    <submittedName>
        <fullName evidence="2">Heavy metal transport/detoxification protein</fullName>
    </submittedName>
</protein>
<dbReference type="EMBL" id="FCOE02000046">
    <property type="protein sequence ID" value="SAK97344.1"/>
    <property type="molecule type" value="Genomic_DNA"/>
</dbReference>
<gene>
    <name evidence="2" type="ORF">AWB80_07346</name>
</gene>
<dbReference type="Proteomes" id="UP000054911">
    <property type="component" value="Unassembled WGS sequence"/>
</dbReference>
<comment type="caution">
    <text evidence="2">The sequence shown here is derived from an EMBL/GenBank/DDBJ whole genome shotgun (WGS) entry which is preliminary data.</text>
</comment>
<name>A0A158DRX2_9BURK</name>
<dbReference type="STRING" id="1777141.AWB80_07346"/>
<evidence type="ECO:0000259" key="1">
    <source>
        <dbReference type="PROSITE" id="PS50846"/>
    </source>
</evidence>
<dbReference type="OrthoDB" id="9813965at2"/>
<accession>A0A158DRX2</accession>
<proteinExistence type="predicted"/>
<feature type="domain" description="HMA" evidence="1">
    <location>
        <begin position="20"/>
        <end position="85"/>
    </location>
</feature>
<dbReference type="InterPro" id="IPR036163">
    <property type="entry name" value="HMA_dom_sf"/>
</dbReference>
<dbReference type="InterPro" id="IPR006121">
    <property type="entry name" value="HMA_dom"/>
</dbReference>